<dbReference type="EMBL" id="BT143834">
    <property type="protein sequence ID" value="AFK43628.1"/>
    <property type="molecule type" value="mRNA"/>
</dbReference>
<proteinExistence type="evidence at transcript level"/>
<name>I3STN6_MEDTR</name>
<reference evidence="1" key="1">
    <citation type="submission" date="2012-05" db="EMBL/GenBank/DDBJ databases">
        <authorList>
            <person name="Krishnakumar V."/>
            <person name="Cheung F."/>
            <person name="Xiao Y."/>
            <person name="Chan A."/>
            <person name="Moskal W.A."/>
            <person name="Town C.D."/>
        </authorList>
    </citation>
    <scope>NUCLEOTIDE SEQUENCE</scope>
</reference>
<dbReference type="AlphaFoldDB" id="I3STN6"/>
<organism evidence="1">
    <name type="scientific">Medicago truncatula</name>
    <name type="common">Barrel medic</name>
    <name type="synonym">Medicago tribuloides</name>
    <dbReference type="NCBI Taxonomy" id="3880"/>
    <lineage>
        <taxon>Eukaryota</taxon>
        <taxon>Viridiplantae</taxon>
        <taxon>Streptophyta</taxon>
        <taxon>Embryophyta</taxon>
        <taxon>Tracheophyta</taxon>
        <taxon>Spermatophyta</taxon>
        <taxon>Magnoliopsida</taxon>
        <taxon>eudicotyledons</taxon>
        <taxon>Gunneridae</taxon>
        <taxon>Pentapetalae</taxon>
        <taxon>rosids</taxon>
        <taxon>fabids</taxon>
        <taxon>Fabales</taxon>
        <taxon>Fabaceae</taxon>
        <taxon>Papilionoideae</taxon>
        <taxon>50 kb inversion clade</taxon>
        <taxon>NPAAA clade</taxon>
        <taxon>Hologalegina</taxon>
        <taxon>IRL clade</taxon>
        <taxon>Trifolieae</taxon>
        <taxon>Medicago</taxon>
    </lineage>
</organism>
<accession>I3STN6</accession>
<evidence type="ECO:0000313" key="1">
    <source>
        <dbReference type="EMBL" id="AFK43628.1"/>
    </source>
</evidence>
<protein>
    <submittedName>
        <fullName evidence="1">Uncharacterized protein</fullName>
    </submittedName>
</protein>
<sequence>MNTPSCLVVIQAYDSFHQHQMLSCHSLVELELGQLVTLLGSFSSLSLNQCFLPVA</sequence>